<sequence>MPTITGRGTWLARGLLGYWLGSALGRSRSFCLDTKYTSPKVSNSSPLVSPNAPINMRRGMYNVNVAATFRVPLTAIGDLDVSRKDIEVGKHKELLSRMTNDKRKAVMDALVVMCNSIQAANTNVDAILYVVSHVDDSTIVDALAAENLNVDKDPIVHSIFIQDKPNSYIAAARGSRPKPSVAGASKLDPSISKANFHSLFLENLCEGVNVSIPRKVVETFGGHSVKQNIRYEPKATTSAPNKGATNLGNTSKSSSIKNQPPKDTITSTKEAAKPKDNTLTSSVPSQDEALLCAYGVWVKSGYAGLRIDLLCGMELLTFTKGLHPTRQLRDEYMAVTTEETFMLVHNLIRVDPKSYSFEKSGERCTIQTAFFEPADVEEVLEVVTTAKLITKVVTAGKDDVTAASVEVPIPRKRKGVIIHDPKETITTVTVQPKVDLMSITSLSKSRTLLDKLVQKSINS</sequence>
<evidence type="ECO:0000256" key="2">
    <source>
        <dbReference type="SAM" id="SignalP"/>
    </source>
</evidence>
<keyword evidence="2" id="KW-0732">Signal</keyword>
<reference evidence="3" key="1">
    <citation type="journal article" date="2019" name="Sci. Rep.">
        <title>Draft genome of Tanacetum cinerariifolium, the natural source of mosquito coil.</title>
        <authorList>
            <person name="Yamashiro T."/>
            <person name="Shiraishi A."/>
            <person name="Satake H."/>
            <person name="Nakayama K."/>
        </authorList>
    </citation>
    <scope>NUCLEOTIDE SEQUENCE</scope>
</reference>
<feature type="signal peptide" evidence="2">
    <location>
        <begin position="1"/>
        <end position="25"/>
    </location>
</feature>
<evidence type="ECO:0000313" key="3">
    <source>
        <dbReference type="EMBL" id="GEU65573.1"/>
    </source>
</evidence>
<dbReference type="EMBL" id="BKCJ010005228">
    <property type="protein sequence ID" value="GEU65573.1"/>
    <property type="molecule type" value="Genomic_DNA"/>
</dbReference>
<feature type="compositionally biased region" description="Polar residues" evidence="1">
    <location>
        <begin position="235"/>
        <end position="258"/>
    </location>
</feature>
<dbReference type="AlphaFoldDB" id="A0A6L2LUU8"/>
<gene>
    <name evidence="3" type="ORF">Tci_037551</name>
</gene>
<feature type="chain" id="PRO_5027050490" evidence="2">
    <location>
        <begin position="26"/>
        <end position="459"/>
    </location>
</feature>
<organism evidence="3">
    <name type="scientific">Tanacetum cinerariifolium</name>
    <name type="common">Dalmatian daisy</name>
    <name type="synonym">Chrysanthemum cinerariifolium</name>
    <dbReference type="NCBI Taxonomy" id="118510"/>
    <lineage>
        <taxon>Eukaryota</taxon>
        <taxon>Viridiplantae</taxon>
        <taxon>Streptophyta</taxon>
        <taxon>Embryophyta</taxon>
        <taxon>Tracheophyta</taxon>
        <taxon>Spermatophyta</taxon>
        <taxon>Magnoliopsida</taxon>
        <taxon>eudicotyledons</taxon>
        <taxon>Gunneridae</taxon>
        <taxon>Pentapetalae</taxon>
        <taxon>asterids</taxon>
        <taxon>campanulids</taxon>
        <taxon>Asterales</taxon>
        <taxon>Asteraceae</taxon>
        <taxon>Asteroideae</taxon>
        <taxon>Anthemideae</taxon>
        <taxon>Anthemidinae</taxon>
        <taxon>Tanacetum</taxon>
    </lineage>
</organism>
<name>A0A6L2LUU8_TANCI</name>
<comment type="caution">
    <text evidence="3">The sequence shown here is derived from an EMBL/GenBank/DDBJ whole genome shotgun (WGS) entry which is preliminary data.</text>
</comment>
<accession>A0A6L2LUU8</accession>
<feature type="region of interest" description="Disordered" evidence="1">
    <location>
        <begin position="231"/>
        <end position="282"/>
    </location>
</feature>
<proteinExistence type="predicted"/>
<protein>
    <submittedName>
        <fullName evidence="3">Uncharacterized protein</fullName>
    </submittedName>
</protein>
<evidence type="ECO:0000256" key="1">
    <source>
        <dbReference type="SAM" id="MobiDB-lite"/>
    </source>
</evidence>